<proteinExistence type="predicted"/>
<dbReference type="EMBL" id="BK032652">
    <property type="protein sequence ID" value="DAF53409.1"/>
    <property type="molecule type" value="Genomic_DNA"/>
</dbReference>
<evidence type="ECO:0000313" key="1">
    <source>
        <dbReference type="EMBL" id="DAF53409.1"/>
    </source>
</evidence>
<name>A0A8S5SQY5_9CAUD</name>
<protein>
    <submittedName>
        <fullName evidence="1">Uncharacterized protein</fullName>
    </submittedName>
</protein>
<reference evidence="1" key="1">
    <citation type="journal article" date="2021" name="Proc. Natl. Acad. Sci. U.S.A.">
        <title>A Catalog of Tens of Thousands of Viruses from Human Metagenomes Reveals Hidden Associations with Chronic Diseases.</title>
        <authorList>
            <person name="Tisza M.J."/>
            <person name="Buck C.B."/>
        </authorList>
    </citation>
    <scope>NUCLEOTIDE SEQUENCE</scope>
    <source>
        <strain evidence="1">CtkyE7</strain>
    </source>
</reference>
<sequence>MIRNIGIEEGGRILTDGNRTIKFERVDRGYEMYELSGNRYTRCGIANADEETSDADLWAIATDDLY</sequence>
<organism evidence="1">
    <name type="scientific">Siphoviridae sp. ctkyE7</name>
    <dbReference type="NCBI Taxonomy" id="2827926"/>
    <lineage>
        <taxon>Viruses</taxon>
        <taxon>Duplodnaviria</taxon>
        <taxon>Heunggongvirae</taxon>
        <taxon>Uroviricota</taxon>
        <taxon>Caudoviricetes</taxon>
    </lineage>
</organism>
<accession>A0A8S5SQY5</accession>